<evidence type="ECO:0000313" key="2">
    <source>
        <dbReference type="EMBL" id="CAE0148692.1"/>
    </source>
</evidence>
<feature type="compositionally biased region" description="Basic residues" evidence="1">
    <location>
        <begin position="71"/>
        <end position="85"/>
    </location>
</feature>
<reference evidence="2" key="1">
    <citation type="submission" date="2021-01" db="EMBL/GenBank/DDBJ databases">
        <authorList>
            <person name="Corre E."/>
            <person name="Pelletier E."/>
            <person name="Niang G."/>
            <person name="Scheremetjew M."/>
            <person name="Finn R."/>
            <person name="Kale V."/>
            <person name="Holt S."/>
            <person name="Cochrane G."/>
            <person name="Meng A."/>
            <person name="Brown T."/>
            <person name="Cohen L."/>
        </authorList>
    </citation>
    <scope>NUCLEOTIDE SEQUENCE</scope>
    <source>
        <strain evidence="2">CCMP281</strain>
    </source>
</reference>
<dbReference type="EMBL" id="HBHX01067929">
    <property type="protein sequence ID" value="CAE0148692.1"/>
    <property type="molecule type" value="Transcribed_RNA"/>
</dbReference>
<proteinExistence type="predicted"/>
<gene>
    <name evidence="2" type="ORF">HERI1096_LOCUS37505</name>
</gene>
<feature type="region of interest" description="Disordered" evidence="1">
    <location>
        <begin position="66"/>
        <end position="85"/>
    </location>
</feature>
<protein>
    <submittedName>
        <fullName evidence="2">Uncharacterized protein</fullName>
    </submittedName>
</protein>
<accession>A0A7S3C105</accession>
<organism evidence="2">
    <name type="scientific">Haptolina ericina</name>
    <dbReference type="NCBI Taxonomy" id="156174"/>
    <lineage>
        <taxon>Eukaryota</taxon>
        <taxon>Haptista</taxon>
        <taxon>Haptophyta</taxon>
        <taxon>Prymnesiophyceae</taxon>
        <taxon>Prymnesiales</taxon>
        <taxon>Prymnesiaceae</taxon>
        <taxon>Haptolina</taxon>
    </lineage>
</organism>
<sequence>MSLCGEHATWRTDAERRADIVYSYSALRDRTRALWVWHELSAPLSALDGPHTCAMSARMMAWLQNSTQHTSPRHTHGSARAHPRVAHKTEAPHSTAEAVLHMTAHRQQRVWQVATHIHTRVG</sequence>
<evidence type="ECO:0000256" key="1">
    <source>
        <dbReference type="SAM" id="MobiDB-lite"/>
    </source>
</evidence>
<name>A0A7S3C105_9EUKA</name>
<dbReference type="AlphaFoldDB" id="A0A7S3C105"/>